<keyword evidence="9" id="KW-0564">Palmitate</keyword>
<evidence type="ECO:0000313" key="15">
    <source>
        <dbReference type="EMBL" id="MCU9614694.1"/>
    </source>
</evidence>
<dbReference type="RefSeq" id="WP_263074019.1">
    <property type="nucleotide sequence ID" value="NZ_JAOUSF010000005.1"/>
</dbReference>
<evidence type="ECO:0000259" key="14">
    <source>
        <dbReference type="Pfam" id="PF02096"/>
    </source>
</evidence>
<evidence type="ECO:0000256" key="11">
    <source>
        <dbReference type="ARBA" id="ARBA00023288"/>
    </source>
</evidence>
<evidence type="ECO:0000256" key="10">
    <source>
        <dbReference type="ARBA" id="ARBA00023186"/>
    </source>
</evidence>
<comment type="subcellular location">
    <subcellularLocation>
        <location evidence="1 12">Cell membrane</location>
        <topology evidence="1 12">Multi-pass membrane protein</topology>
    </subcellularLocation>
</comment>
<dbReference type="Proteomes" id="UP001209318">
    <property type="component" value="Unassembled WGS sequence"/>
</dbReference>
<evidence type="ECO:0000256" key="7">
    <source>
        <dbReference type="ARBA" id="ARBA00022989"/>
    </source>
</evidence>
<evidence type="ECO:0000256" key="4">
    <source>
        <dbReference type="ARBA" id="ARBA00022692"/>
    </source>
</evidence>
<evidence type="ECO:0000256" key="3">
    <source>
        <dbReference type="ARBA" id="ARBA00022475"/>
    </source>
</evidence>
<comment type="function">
    <text evidence="12">Required for the insertion and/or proper folding and/or complex formation of integral membrane proteins into the membrane. Involved in integration of membrane proteins that insert both dependently and independently of the Sec translocase complex, as well as at least some lipoproteins.</text>
</comment>
<evidence type="ECO:0000256" key="6">
    <source>
        <dbReference type="ARBA" id="ARBA00022927"/>
    </source>
</evidence>
<feature type="transmembrane region" description="Helical" evidence="12">
    <location>
        <begin position="129"/>
        <end position="150"/>
    </location>
</feature>
<dbReference type="EMBL" id="JAOUSF010000005">
    <property type="protein sequence ID" value="MCU9614694.1"/>
    <property type="molecule type" value="Genomic_DNA"/>
</dbReference>
<dbReference type="CDD" id="cd20070">
    <property type="entry name" value="5TM_YidC_Alb3"/>
    <property type="match status" value="1"/>
</dbReference>
<protein>
    <recommendedName>
        <fullName evidence="12">Membrane protein insertase YidC</fullName>
    </recommendedName>
    <alternativeName>
        <fullName evidence="12">Foldase YidC</fullName>
    </alternativeName>
    <alternativeName>
        <fullName evidence="12">Membrane integrase YidC</fullName>
    </alternativeName>
    <alternativeName>
        <fullName evidence="12">Membrane protein YidC</fullName>
    </alternativeName>
</protein>
<dbReference type="GO" id="GO:0005886">
    <property type="term" value="C:plasma membrane"/>
    <property type="evidence" value="ECO:0007669"/>
    <property type="project" value="UniProtKB-SubCell"/>
</dbReference>
<comment type="caution">
    <text evidence="15">The sequence shown here is derived from an EMBL/GenBank/DDBJ whole genome shotgun (WGS) entry which is preliminary data.</text>
</comment>
<dbReference type="InterPro" id="IPR001708">
    <property type="entry name" value="YidC/ALB3/OXA1/COX18"/>
</dbReference>
<keyword evidence="4 12" id="KW-0812">Transmembrane</keyword>
<keyword evidence="5 12" id="KW-0732">Signal</keyword>
<comment type="similarity">
    <text evidence="12">Belongs to the OXA1/ALB3/YidC family. Type 2 subfamily.</text>
</comment>
<evidence type="ECO:0000256" key="2">
    <source>
        <dbReference type="ARBA" id="ARBA00022448"/>
    </source>
</evidence>
<keyword evidence="11 12" id="KW-0449">Lipoprotein</keyword>
<reference evidence="15" key="1">
    <citation type="submission" date="2022-10" db="EMBL/GenBank/DDBJ databases">
        <title>Description of Fervidibacillus gen. nov. in the family Fervidibacillaceae fam. nov. with two species, Fervidibacillus albus sp. nov., and Fervidibacillus halotolerans sp. nov., isolated from tidal flat sediments.</title>
        <authorList>
            <person name="Kwon K.K."/>
            <person name="Yang S.-H."/>
        </authorList>
    </citation>
    <scope>NUCLEOTIDE SEQUENCE</scope>
    <source>
        <strain evidence="15">JCM 19140</strain>
    </source>
</reference>
<dbReference type="NCBIfam" id="TIGR03592">
    <property type="entry name" value="yidC_oxa1_cterm"/>
    <property type="match status" value="1"/>
</dbReference>
<dbReference type="GO" id="GO:0032977">
    <property type="term" value="F:membrane insertase activity"/>
    <property type="evidence" value="ECO:0007669"/>
    <property type="project" value="InterPro"/>
</dbReference>
<feature type="domain" description="Membrane insertase YidC/Oxa/ALB C-terminal" evidence="14">
    <location>
        <begin position="54"/>
        <end position="242"/>
    </location>
</feature>
<keyword evidence="7 12" id="KW-1133">Transmembrane helix</keyword>
<feature type="transmembrane region" description="Helical" evidence="12">
    <location>
        <begin position="162"/>
        <end position="183"/>
    </location>
</feature>
<evidence type="ECO:0000313" key="16">
    <source>
        <dbReference type="Proteomes" id="UP001209318"/>
    </source>
</evidence>
<dbReference type="InterPro" id="IPR047196">
    <property type="entry name" value="YidC_ALB_C"/>
</dbReference>
<evidence type="ECO:0000256" key="5">
    <source>
        <dbReference type="ARBA" id="ARBA00022729"/>
    </source>
</evidence>
<keyword evidence="3 12" id="KW-1003">Cell membrane</keyword>
<dbReference type="GO" id="GO:0051205">
    <property type="term" value="P:protein insertion into membrane"/>
    <property type="evidence" value="ECO:0007669"/>
    <property type="project" value="TreeGrafter"/>
</dbReference>
<dbReference type="InterPro" id="IPR023060">
    <property type="entry name" value="YidC/YidC1/YidC2_Firmicutes"/>
</dbReference>
<dbReference type="HAMAP" id="MF_01811">
    <property type="entry name" value="YidC_type2"/>
    <property type="match status" value="1"/>
</dbReference>
<evidence type="ECO:0000256" key="8">
    <source>
        <dbReference type="ARBA" id="ARBA00023136"/>
    </source>
</evidence>
<dbReference type="PANTHER" id="PTHR12428">
    <property type="entry name" value="OXA1"/>
    <property type="match status" value="1"/>
</dbReference>
<feature type="transmembrane region" description="Helical" evidence="12">
    <location>
        <begin position="54"/>
        <end position="77"/>
    </location>
</feature>
<keyword evidence="2 12" id="KW-0813">Transport</keyword>
<dbReference type="PANTHER" id="PTHR12428:SF65">
    <property type="entry name" value="CYTOCHROME C OXIDASE ASSEMBLY PROTEIN COX18, MITOCHONDRIAL"/>
    <property type="match status" value="1"/>
</dbReference>
<proteinExistence type="inferred from homology"/>
<keyword evidence="6 12" id="KW-0653">Protein transport</keyword>
<keyword evidence="10 12" id="KW-0143">Chaperone</keyword>
<evidence type="ECO:0000256" key="13">
    <source>
        <dbReference type="SAM" id="SignalP"/>
    </source>
</evidence>
<gene>
    <name evidence="12 15" type="primary">yidC</name>
    <name evidence="15" type="ORF">OEV98_14215</name>
</gene>
<dbReference type="InterPro" id="IPR028055">
    <property type="entry name" value="YidC/Oxa/ALB_C"/>
</dbReference>
<evidence type="ECO:0000256" key="9">
    <source>
        <dbReference type="ARBA" id="ARBA00023139"/>
    </source>
</evidence>
<dbReference type="Pfam" id="PF02096">
    <property type="entry name" value="60KD_IMP"/>
    <property type="match status" value="1"/>
</dbReference>
<name>A0AAE3LRI3_9BACI</name>
<feature type="signal peptide" evidence="13">
    <location>
        <begin position="1"/>
        <end position="24"/>
    </location>
</feature>
<organism evidence="15 16">
    <name type="scientific">Perspicuibacillus lycopersici</name>
    <dbReference type="NCBI Taxonomy" id="1325689"/>
    <lineage>
        <taxon>Bacteria</taxon>
        <taxon>Bacillati</taxon>
        <taxon>Bacillota</taxon>
        <taxon>Bacilli</taxon>
        <taxon>Bacillales</taxon>
        <taxon>Bacillaceae</taxon>
        <taxon>Perspicuibacillus</taxon>
    </lineage>
</organism>
<evidence type="ECO:0000256" key="12">
    <source>
        <dbReference type="HAMAP-Rule" id="MF_01811"/>
    </source>
</evidence>
<dbReference type="PROSITE" id="PS51257">
    <property type="entry name" value="PROKAR_LIPOPROTEIN"/>
    <property type="match status" value="1"/>
</dbReference>
<feature type="transmembrane region" description="Helical" evidence="12">
    <location>
        <begin position="204"/>
        <end position="228"/>
    </location>
</feature>
<dbReference type="AlphaFoldDB" id="A0AAE3LRI3"/>
<evidence type="ECO:0000256" key="1">
    <source>
        <dbReference type="ARBA" id="ARBA00004651"/>
    </source>
</evidence>
<sequence length="253" mass="28560">MKKKVVLFLTFVLSIILLSGCSAAQTEGAFFHDYLVYPFSYSIKAIGDFFGQNYGLAIIAITIIVRTILLPFALNAAKKQQVMREKMEIIKPEMEAIQKRLKAAKSKEEQAKIQQEMMALYRKHNFNPLNVGCLPMLLQIPIWMGLYYAIRLSPEIAGHSFLWFNLGEPNIIMAIIAAITYFLQFKVSMMNVPPEQRNQMKIMGLMSPVMILIAAMTTNGALSLYWAMSGIYLIGQTYLTKKLYGSSATTAQM</sequence>
<keyword evidence="8 12" id="KW-0472">Membrane</keyword>
<feature type="chain" id="PRO_5041899368" description="Membrane protein insertase YidC" evidence="13">
    <location>
        <begin position="25"/>
        <end position="253"/>
    </location>
</feature>
<keyword evidence="16" id="KW-1185">Reference proteome</keyword>
<dbReference type="GO" id="GO:0015031">
    <property type="term" value="P:protein transport"/>
    <property type="evidence" value="ECO:0007669"/>
    <property type="project" value="UniProtKB-KW"/>
</dbReference>
<accession>A0AAE3LRI3</accession>